<keyword evidence="4" id="KW-1185">Reference proteome</keyword>
<evidence type="ECO:0000313" key="4">
    <source>
        <dbReference type="Proteomes" id="UP001293593"/>
    </source>
</evidence>
<dbReference type="EMBL" id="JAWXYG010000005">
    <property type="protein sequence ID" value="KAK4272540.1"/>
    <property type="molecule type" value="Genomic_DNA"/>
</dbReference>
<protein>
    <submittedName>
        <fullName evidence="3">Uncharacterized protein</fullName>
    </submittedName>
</protein>
<evidence type="ECO:0000256" key="1">
    <source>
        <dbReference type="ARBA" id="ARBA00023013"/>
    </source>
</evidence>
<name>A0AAE1KFU5_9FABA</name>
<keyword evidence="2" id="KW-0131">Cell cycle</keyword>
<evidence type="ECO:0000313" key="3">
    <source>
        <dbReference type="EMBL" id="KAK4272540.1"/>
    </source>
</evidence>
<reference evidence="3" key="1">
    <citation type="submission" date="2023-10" db="EMBL/GenBank/DDBJ databases">
        <title>Chromosome-level genome of the transformable northern wattle, Acacia crassicarpa.</title>
        <authorList>
            <person name="Massaro I."/>
            <person name="Sinha N.R."/>
            <person name="Poethig S."/>
            <person name="Leichty A.R."/>
        </authorList>
    </citation>
    <scope>NUCLEOTIDE SEQUENCE</scope>
    <source>
        <strain evidence="3">Acra3RX</strain>
        <tissue evidence="3">Leaf</tissue>
    </source>
</reference>
<comment type="caution">
    <text evidence="3">The sequence shown here is derived from an EMBL/GenBank/DDBJ whole genome shotgun (WGS) entry which is preliminary data.</text>
</comment>
<evidence type="ECO:0000256" key="2">
    <source>
        <dbReference type="ARBA" id="ARBA00023306"/>
    </source>
</evidence>
<organism evidence="3 4">
    <name type="scientific">Acacia crassicarpa</name>
    <name type="common">northern wattle</name>
    <dbReference type="NCBI Taxonomy" id="499986"/>
    <lineage>
        <taxon>Eukaryota</taxon>
        <taxon>Viridiplantae</taxon>
        <taxon>Streptophyta</taxon>
        <taxon>Embryophyta</taxon>
        <taxon>Tracheophyta</taxon>
        <taxon>Spermatophyta</taxon>
        <taxon>Magnoliopsida</taxon>
        <taxon>eudicotyledons</taxon>
        <taxon>Gunneridae</taxon>
        <taxon>Pentapetalae</taxon>
        <taxon>rosids</taxon>
        <taxon>fabids</taxon>
        <taxon>Fabales</taxon>
        <taxon>Fabaceae</taxon>
        <taxon>Caesalpinioideae</taxon>
        <taxon>mimosoid clade</taxon>
        <taxon>Acacieae</taxon>
        <taxon>Acacia</taxon>
    </lineage>
</organism>
<sequence length="114" mass="12716">MTPACTGTRVKWQRKKKEKMARPCGSSFGSTSTTHQDIVMNTVEKLDNSEEDACSSGWSTPKAKRFRIPELLTCPPAPKKRRVTSNCSSNKIPIAFFASLDIELFFCSALRNNV</sequence>
<dbReference type="Proteomes" id="UP001293593">
    <property type="component" value="Unassembled WGS sequence"/>
</dbReference>
<keyword evidence="1" id="KW-0649">Protein kinase inhibitor</keyword>
<dbReference type="AlphaFoldDB" id="A0AAE1KFU5"/>
<dbReference type="GO" id="GO:0005634">
    <property type="term" value="C:nucleus"/>
    <property type="evidence" value="ECO:0007669"/>
    <property type="project" value="TreeGrafter"/>
</dbReference>
<dbReference type="PANTHER" id="PTHR33142:SF28">
    <property type="entry name" value="CYCLIN-DEPENDENT PROTEIN KINASE INHIBITOR SMR13"/>
    <property type="match status" value="1"/>
</dbReference>
<dbReference type="PANTHER" id="PTHR33142">
    <property type="entry name" value="CYCLIN-DEPENDENT PROTEIN KINASE INHIBITOR SMR13"/>
    <property type="match status" value="1"/>
</dbReference>
<dbReference type="InterPro" id="IPR040389">
    <property type="entry name" value="SMR"/>
</dbReference>
<gene>
    <name evidence="3" type="ORF">QN277_021081</name>
</gene>
<dbReference type="GO" id="GO:0032875">
    <property type="term" value="P:regulation of DNA endoreduplication"/>
    <property type="evidence" value="ECO:0007669"/>
    <property type="project" value="InterPro"/>
</dbReference>
<proteinExistence type="predicted"/>
<accession>A0AAE1KFU5</accession>
<dbReference type="GO" id="GO:0004860">
    <property type="term" value="F:protein kinase inhibitor activity"/>
    <property type="evidence" value="ECO:0007669"/>
    <property type="project" value="UniProtKB-KW"/>
</dbReference>